<evidence type="ECO:0008006" key="4">
    <source>
        <dbReference type="Google" id="ProtNLM"/>
    </source>
</evidence>
<accession>A0ABT5AQI2</accession>
<feature type="chain" id="PRO_5046901671" description="SPOR domain-containing protein" evidence="1">
    <location>
        <begin position="33"/>
        <end position="224"/>
    </location>
</feature>
<name>A0ABT5AQI2_9CYAN</name>
<organism evidence="2 3">
    <name type="scientific">Anabaenopsis arnoldii</name>
    <dbReference type="NCBI Taxonomy" id="2152938"/>
    <lineage>
        <taxon>Bacteria</taxon>
        <taxon>Bacillati</taxon>
        <taxon>Cyanobacteriota</taxon>
        <taxon>Cyanophyceae</taxon>
        <taxon>Nostocales</taxon>
        <taxon>Nodulariaceae</taxon>
        <taxon>Anabaenopsis</taxon>
    </lineage>
</organism>
<proteinExistence type="predicted"/>
<dbReference type="RefSeq" id="WP_271732427.1">
    <property type="nucleotide sequence ID" value="NZ_JANQDP010000091.1"/>
</dbReference>
<feature type="signal peptide" evidence="1">
    <location>
        <begin position="1"/>
        <end position="32"/>
    </location>
</feature>
<dbReference type="Proteomes" id="UP001212499">
    <property type="component" value="Unassembled WGS sequence"/>
</dbReference>
<dbReference type="EMBL" id="JAQMUH010000089">
    <property type="protein sequence ID" value="MDB9539530.1"/>
    <property type="molecule type" value="Genomic_DNA"/>
</dbReference>
<comment type="caution">
    <text evidence="2">The sequence shown here is derived from an EMBL/GenBank/DDBJ whole genome shotgun (WGS) entry which is preliminary data.</text>
</comment>
<keyword evidence="3" id="KW-1185">Reference proteome</keyword>
<evidence type="ECO:0000313" key="3">
    <source>
        <dbReference type="Proteomes" id="UP001212499"/>
    </source>
</evidence>
<evidence type="ECO:0000313" key="2">
    <source>
        <dbReference type="EMBL" id="MDB9539530.1"/>
    </source>
</evidence>
<reference evidence="2 3" key="1">
    <citation type="submission" date="2023-01" db="EMBL/GenBank/DDBJ databases">
        <title>Genomes from the Australian National Cyanobacteria Reference Collection.</title>
        <authorList>
            <person name="Willis A."/>
            <person name="Lee E.M.F."/>
        </authorList>
    </citation>
    <scope>NUCLEOTIDE SEQUENCE [LARGE SCALE GENOMIC DNA]</scope>
    <source>
        <strain evidence="2 3">CS-1033</strain>
    </source>
</reference>
<evidence type="ECO:0000256" key="1">
    <source>
        <dbReference type="SAM" id="SignalP"/>
    </source>
</evidence>
<sequence length="224" mass="24431">MPANFIQKFDTLSRALALTAASLMGSMTFVSAQQNLPVCELPRPGEYVLLVLSPRADSYQQLRNIIPNQIQATTCRYLTDTVTRIGGFNSIDDANRWGRYIKNIAGLSSIISTRAVAGDVVLDPVQPPPTPGQTISFNPQLLGDGYAVLVDYFNRPELANSIQQVVGGNIGLVSYGQRPYLLAAHTGNQQEAYRKLQRLNESGFFAILVDGNKVMLLRSSVAAI</sequence>
<protein>
    <recommendedName>
        <fullName evidence="4">SPOR domain-containing protein</fullName>
    </recommendedName>
</protein>
<keyword evidence="1" id="KW-0732">Signal</keyword>
<gene>
    <name evidence="2" type="ORF">PN457_07645</name>
</gene>